<sequence>MALTSYETTTVRGTADGDLVAADGSKHHYITRIYMRSDEVGTCTANLDNVAGGATGEILGLQCGQYGYFKGKWSKGSALDMGAGGTITLDNATNLGEILITYYTE</sequence>
<accession>A0A6M3IVU2</accession>
<dbReference type="EMBL" id="MT142437">
    <property type="protein sequence ID" value="QJA80824.1"/>
    <property type="molecule type" value="Genomic_DNA"/>
</dbReference>
<dbReference type="EMBL" id="MT141447">
    <property type="protein sequence ID" value="QJA61620.1"/>
    <property type="molecule type" value="Genomic_DNA"/>
</dbReference>
<reference evidence="1" key="1">
    <citation type="submission" date="2020-03" db="EMBL/GenBank/DDBJ databases">
        <title>The deep terrestrial virosphere.</title>
        <authorList>
            <person name="Holmfeldt K."/>
            <person name="Nilsson E."/>
            <person name="Simone D."/>
            <person name="Lopez-Fernandez M."/>
            <person name="Wu X."/>
            <person name="de Brujin I."/>
            <person name="Lundin D."/>
            <person name="Andersson A."/>
            <person name="Bertilsson S."/>
            <person name="Dopson M."/>
        </authorList>
    </citation>
    <scope>NUCLEOTIDE SEQUENCE</scope>
    <source>
        <strain evidence="2">MM415A00639</strain>
        <strain evidence="1">MM415B00913</strain>
    </source>
</reference>
<evidence type="ECO:0000313" key="1">
    <source>
        <dbReference type="EMBL" id="QJA61620.1"/>
    </source>
</evidence>
<protein>
    <submittedName>
        <fullName evidence="1">Uncharacterized protein</fullName>
    </submittedName>
</protein>
<organism evidence="1">
    <name type="scientific">viral metagenome</name>
    <dbReference type="NCBI Taxonomy" id="1070528"/>
    <lineage>
        <taxon>unclassified sequences</taxon>
        <taxon>metagenomes</taxon>
        <taxon>organismal metagenomes</taxon>
    </lineage>
</organism>
<gene>
    <name evidence="2" type="ORF">MM415A00639_0009</name>
    <name evidence="1" type="ORF">MM415B00913_0018</name>
</gene>
<evidence type="ECO:0000313" key="2">
    <source>
        <dbReference type="EMBL" id="QJA80824.1"/>
    </source>
</evidence>
<proteinExistence type="predicted"/>
<name>A0A6M3IVU2_9ZZZZ</name>
<dbReference type="AlphaFoldDB" id="A0A6M3IVU2"/>